<comment type="similarity">
    <text evidence="11">Belongs to the ABC transporter superfamily. Nickel importer (TC 3.A.1.5.3) family.</text>
</comment>
<comment type="catalytic activity">
    <reaction evidence="11">
        <text>Ni(2+)(out) + ATP + H2O = Ni(2+)(in) + ADP + phosphate + H(+)</text>
        <dbReference type="Rhea" id="RHEA:15557"/>
        <dbReference type="ChEBI" id="CHEBI:15377"/>
        <dbReference type="ChEBI" id="CHEBI:15378"/>
        <dbReference type="ChEBI" id="CHEBI:30616"/>
        <dbReference type="ChEBI" id="CHEBI:43474"/>
        <dbReference type="ChEBI" id="CHEBI:49786"/>
        <dbReference type="ChEBI" id="CHEBI:456216"/>
        <dbReference type="EC" id="7.2.2.11"/>
    </reaction>
</comment>
<evidence type="ECO:0000256" key="11">
    <source>
        <dbReference type="RuleBase" id="RU369064"/>
    </source>
</evidence>
<keyword evidence="1 11" id="KW-0813">Transport</keyword>
<dbReference type="PANTHER" id="PTHR43776:SF7">
    <property type="entry name" value="D,D-DIPEPTIDE TRANSPORT ATP-BINDING PROTEIN DDPF-RELATED"/>
    <property type="match status" value="1"/>
</dbReference>
<evidence type="ECO:0000256" key="9">
    <source>
        <dbReference type="ARBA" id="ARBA00023112"/>
    </source>
</evidence>
<keyword evidence="3 11" id="KW-0997">Cell inner membrane</keyword>
<dbReference type="RefSeq" id="WP_306829792.1">
    <property type="nucleotide sequence ID" value="NZ_JAUSRF010000001.1"/>
</dbReference>
<accession>A0ABT9PLF0</accession>
<dbReference type="EC" id="7.2.2.11" evidence="11"/>
<comment type="function">
    <text evidence="11">Part of the ABC transporter complex NikABCDE involved in nickel import. Responsible for energy coupling to the transport system.</text>
</comment>
<dbReference type="NCBIfam" id="NF007739">
    <property type="entry name" value="PRK10419.1"/>
    <property type="match status" value="1"/>
</dbReference>
<keyword evidence="4 11" id="KW-0533">Nickel</keyword>
<dbReference type="PROSITE" id="PS00211">
    <property type="entry name" value="ABC_TRANSPORTER_1"/>
    <property type="match status" value="1"/>
</dbReference>
<dbReference type="SUPFAM" id="SSF52540">
    <property type="entry name" value="P-loop containing nucleoside triphosphate hydrolases"/>
    <property type="match status" value="1"/>
</dbReference>
<evidence type="ECO:0000256" key="5">
    <source>
        <dbReference type="ARBA" id="ARBA00022741"/>
    </source>
</evidence>
<organism evidence="13 14">
    <name type="scientific">Neorhizobium huautlense</name>
    <dbReference type="NCBI Taxonomy" id="67774"/>
    <lineage>
        <taxon>Bacteria</taxon>
        <taxon>Pseudomonadati</taxon>
        <taxon>Pseudomonadota</taxon>
        <taxon>Alphaproteobacteria</taxon>
        <taxon>Hyphomicrobiales</taxon>
        <taxon>Rhizobiaceae</taxon>
        <taxon>Rhizobium/Agrobacterium group</taxon>
        <taxon>Neorhizobium</taxon>
    </lineage>
</organism>
<dbReference type="GO" id="GO:0005524">
    <property type="term" value="F:ATP binding"/>
    <property type="evidence" value="ECO:0007669"/>
    <property type="project" value="UniProtKB-KW"/>
</dbReference>
<dbReference type="Proteomes" id="UP001241472">
    <property type="component" value="Unassembled WGS sequence"/>
</dbReference>
<evidence type="ECO:0000256" key="6">
    <source>
        <dbReference type="ARBA" id="ARBA00022840"/>
    </source>
</evidence>
<comment type="caution">
    <text evidence="13">The sequence shown here is derived from an EMBL/GenBank/DDBJ whole genome shotgun (WGS) entry which is preliminary data.</text>
</comment>
<dbReference type="SMART" id="SM00382">
    <property type="entry name" value="AAA"/>
    <property type="match status" value="1"/>
</dbReference>
<evidence type="ECO:0000313" key="14">
    <source>
        <dbReference type="Proteomes" id="UP001241472"/>
    </source>
</evidence>
<gene>
    <name evidence="13" type="ORF">J2T09_000039</name>
</gene>
<keyword evidence="9 11" id="KW-0921">Nickel transport</keyword>
<dbReference type="CDD" id="cd03257">
    <property type="entry name" value="ABC_NikE_OppD_transporters"/>
    <property type="match status" value="1"/>
</dbReference>
<sequence>MSLISASNLGKIYRTHSLVGASAGKTVLQDISLSVREGETVALLGRSGCGKSTLARLLAGLEQPTTGEVLFRDKPVSGLDRSDIKAFRRDVQLVFQDSPSAVNARFTIRDIIAEPLRHLTSLDQGQRQDRIRTLLNMVELPPDIADRLPGQVSGGQLQRVCIARALAVNPRLIILDEAVSNLDIHLQASALTLLARLQRENGIAYLFVTHDLRLVRGFASRCLVMDEGRIVEESMVADCAGMTHPASRLLHAAVLPPLPERTGKRLILSGQAL</sequence>
<dbReference type="InterPro" id="IPR027417">
    <property type="entry name" value="P-loop_NTPase"/>
</dbReference>
<evidence type="ECO:0000256" key="1">
    <source>
        <dbReference type="ARBA" id="ARBA00022448"/>
    </source>
</evidence>
<dbReference type="InterPro" id="IPR003439">
    <property type="entry name" value="ABC_transporter-like_ATP-bd"/>
</dbReference>
<comment type="subunit">
    <text evidence="11">The complex is composed of two ATP-binding proteins (NikD and NikE), two transmembrane proteins (NikB and NikC) and a solute-binding protein (NikA).</text>
</comment>
<keyword evidence="8 11" id="KW-0406">Ion transport</keyword>
<keyword evidence="14" id="KW-1185">Reference proteome</keyword>
<evidence type="ECO:0000256" key="2">
    <source>
        <dbReference type="ARBA" id="ARBA00022475"/>
    </source>
</evidence>
<dbReference type="Pfam" id="PF00005">
    <property type="entry name" value="ABC_tran"/>
    <property type="match status" value="1"/>
</dbReference>
<proteinExistence type="inferred from homology"/>
<dbReference type="PROSITE" id="PS50893">
    <property type="entry name" value="ABC_TRANSPORTER_2"/>
    <property type="match status" value="1"/>
</dbReference>
<keyword evidence="5 11" id="KW-0547">Nucleotide-binding</keyword>
<keyword evidence="10 11" id="KW-0472">Membrane</keyword>
<dbReference type="InterPro" id="IPR014137">
    <property type="entry name" value="Nickel_NikE"/>
</dbReference>
<dbReference type="Gene3D" id="3.40.50.300">
    <property type="entry name" value="P-loop containing nucleotide triphosphate hydrolases"/>
    <property type="match status" value="1"/>
</dbReference>
<evidence type="ECO:0000256" key="7">
    <source>
        <dbReference type="ARBA" id="ARBA00022967"/>
    </source>
</evidence>
<evidence type="ECO:0000256" key="10">
    <source>
        <dbReference type="ARBA" id="ARBA00023136"/>
    </source>
</evidence>
<dbReference type="InterPro" id="IPR017871">
    <property type="entry name" value="ABC_transporter-like_CS"/>
</dbReference>
<evidence type="ECO:0000256" key="4">
    <source>
        <dbReference type="ARBA" id="ARBA00022596"/>
    </source>
</evidence>
<name>A0ABT9PLF0_9HYPH</name>
<feature type="domain" description="ABC transporter" evidence="12">
    <location>
        <begin position="13"/>
        <end position="252"/>
    </location>
</feature>
<dbReference type="InterPro" id="IPR050319">
    <property type="entry name" value="ABC_transp_ATP-bind"/>
</dbReference>
<evidence type="ECO:0000256" key="8">
    <source>
        <dbReference type="ARBA" id="ARBA00023065"/>
    </source>
</evidence>
<evidence type="ECO:0000313" key="13">
    <source>
        <dbReference type="EMBL" id="MDP9835298.1"/>
    </source>
</evidence>
<dbReference type="NCBIfam" id="TIGR02769">
    <property type="entry name" value="nickel_nikE"/>
    <property type="match status" value="1"/>
</dbReference>
<keyword evidence="6 11" id="KW-0067">ATP-binding</keyword>
<evidence type="ECO:0000256" key="3">
    <source>
        <dbReference type="ARBA" id="ARBA00022519"/>
    </source>
</evidence>
<reference evidence="13 14" key="1">
    <citation type="submission" date="2023-07" db="EMBL/GenBank/DDBJ databases">
        <title>Sorghum-associated microbial communities from plants grown in Nebraska, USA.</title>
        <authorList>
            <person name="Schachtman D."/>
        </authorList>
    </citation>
    <scope>NUCLEOTIDE SEQUENCE [LARGE SCALE GENOMIC DNA]</scope>
    <source>
        <strain evidence="13 14">DS1307</strain>
    </source>
</reference>
<keyword evidence="2 11" id="KW-1003">Cell membrane</keyword>
<evidence type="ECO:0000259" key="12">
    <source>
        <dbReference type="PROSITE" id="PS50893"/>
    </source>
</evidence>
<keyword evidence="7 11" id="KW-1278">Translocase</keyword>
<dbReference type="PANTHER" id="PTHR43776">
    <property type="entry name" value="TRANSPORT ATP-BINDING PROTEIN"/>
    <property type="match status" value="1"/>
</dbReference>
<protein>
    <recommendedName>
        <fullName evidence="11">Nickel import ATP-binding protein NikE</fullName>
        <ecNumber evidence="11">7.2.2.11</ecNumber>
    </recommendedName>
</protein>
<dbReference type="InterPro" id="IPR003593">
    <property type="entry name" value="AAA+_ATPase"/>
</dbReference>
<dbReference type="EMBL" id="JAUSRF010000001">
    <property type="protein sequence ID" value="MDP9835298.1"/>
    <property type="molecule type" value="Genomic_DNA"/>
</dbReference>
<comment type="subcellular location">
    <subcellularLocation>
        <location evidence="11">Cell inner membrane</location>
        <topology evidence="11">Peripheral membrane protein</topology>
    </subcellularLocation>
</comment>